<reference evidence="1 2" key="2">
    <citation type="journal article" date="2022" name="Mol. Ecol. Resour.">
        <title>The genomes of chicory, endive, great burdock and yacon provide insights into Asteraceae paleo-polyploidization history and plant inulin production.</title>
        <authorList>
            <person name="Fan W."/>
            <person name="Wang S."/>
            <person name="Wang H."/>
            <person name="Wang A."/>
            <person name="Jiang F."/>
            <person name="Liu H."/>
            <person name="Zhao H."/>
            <person name="Xu D."/>
            <person name="Zhang Y."/>
        </authorList>
    </citation>
    <scope>NUCLEOTIDE SEQUENCE [LARGE SCALE GENOMIC DNA]</scope>
    <source>
        <strain evidence="2">cv. Yunnan</strain>
        <tissue evidence="1">Leaves</tissue>
    </source>
</reference>
<accession>A0ACB8YMW4</accession>
<organism evidence="1 2">
    <name type="scientific">Smallanthus sonchifolius</name>
    <dbReference type="NCBI Taxonomy" id="185202"/>
    <lineage>
        <taxon>Eukaryota</taxon>
        <taxon>Viridiplantae</taxon>
        <taxon>Streptophyta</taxon>
        <taxon>Embryophyta</taxon>
        <taxon>Tracheophyta</taxon>
        <taxon>Spermatophyta</taxon>
        <taxon>Magnoliopsida</taxon>
        <taxon>eudicotyledons</taxon>
        <taxon>Gunneridae</taxon>
        <taxon>Pentapetalae</taxon>
        <taxon>asterids</taxon>
        <taxon>campanulids</taxon>
        <taxon>Asterales</taxon>
        <taxon>Asteraceae</taxon>
        <taxon>Asteroideae</taxon>
        <taxon>Heliantheae alliance</taxon>
        <taxon>Millerieae</taxon>
        <taxon>Smallanthus</taxon>
    </lineage>
</organism>
<dbReference type="Proteomes" id="UP001056120">
    <property type="component" value="Linkage Group LG27"/>
</dbReference>
<protein>
    <submittedName>
        <fullName evidence="1">Uncharacterized protein</fullName>
    </submittedName>
</protein>
<evidence type="ECO:0000313" key="1">
    <source>
        <dbReference type="EMBL" id="KAI3686810.1"/>
    </source>
</evidence>
<dbReference type="EMBL" id="CM042044">
    <property type="protein sequence ID" value="KAI3686810.1"/>
    <property type="molecule type" value="Genomic_DNA"/>
</dbReference>
<keyword evidence="2" id="KW-1185">Reference proteome</keyword>
<reference evidence="2" key="1">
    <citation type="journal article" date="2022" name="Mol. Ecol. Resour.">
        <title>The genomes of chicory, endive, great burdock and yacon provide insights into Asteraceae palaeo-polyploidization history and plant inulin production.</title>
        <authorList>
            <person name="Fan W."/>
            <person name="Wang S."/>
            <person name="Wang H."/>
            <person name="Wang A."/>
            <person name="Jiang F."/>
            <person name="Liu H."/>
            <person name="Zhao H."/>
            <person name="Xu D."/>
            <person name="Zhang Y."/>
        </authorList>
    </citation>
    <scope>NUCLEOTIDE SEQUENCE [LARGE SCALE GENOMIC DNA]</scope>
    <source>
        <strain evidence="2">cv. Yunnan</strain>
    </source>
</reference>
<sequence>MLLNNFDSPTEIGHLILHLQHQIHQVVVNVISSLQFSSKSDQHRMLSSHQDPETARVGKSRPVGRRNVARSSPNDGSMWRVRGRVELLVVVILVTSKPRPVVIQTQSLLAEPTSGSSLASMLTACDPSPDKRRVRVEVVESAV</sequence>
<name>A0ACB8YMW4_9ASTR</name>
<gene>
    <name evidence="1" type="ORF">L1987_80499</name>
</gene>
<evidence type="ECO:0000313" key="2">
    <source>
        <dbReference type="Proteomes" id="UP001056120"/>
    </source>
</evidence>
<proteinExistence type="predicted"/>
<comment type="caution">
    <text evidence="1">The sequence shown here is derived from an EMBL/GenBank/DDBJ whole genome shotgun (WGS) entry which is preliminary data.</text>
</comment>